<sequence>MKKTPRGWILITVSALLLLTGCERLDHFTQKVVEETQKTAHYTLELDKETDLTIEELIDEGRLDRVVFDGRLYELQGEADPKSKGGHIGFIGETYYVDQKGKRWTEDELKKPYLYLDSDEIREKNPMTYGSVYRHKGEPKGSSERIIIELNRKLLEAELIREE</sequence>
<dbReference type="Pfam" id="PF18218">
    <property type="entry name" value="Spa1_C"/>
    <property type="match status" value="1"/>
</dbReference>
<dbReference type="Gene3D" id="2.170.150.60">
    <property type="match status" value="1"/>
</dbReference>
<organism evidence="2">
    <name type="scientific">Paenibacillus ihbetae</name>
    <dbReference type="NCBI Taxonomy" id="1870820"/>
    <lineage>
        <taxon>Bacteria</taxon>
        <taxon>Bacillati</taxon>
        <taxon>Bacillota</taxon>
        <taxon>Bacilli</taxon>
        <taxon>Bacillales</taxon>
        <taxon>Paenibacillaceae</taxon>
        <taxon>Paenibacillus</taxon>
    </lineage>
</organism>
<dbReference type="KEGG" id="pib:BBD41_00610"/>
<proteinExistence type="predicted"/>
<gene>
    <name evidence="2" type="ORF">BBD41_00610</name>
</gene>
<accession>A0A1B2DU17</accession>
<evidence type="ECO:0000313" key="2">
    <source>
        <dbReference type="EMBL" id="ANY71206.1"/>
    </source>
</evidence>
<dbReference type="RefSeq" id="WP_099476370.1">
    <property type="nucleotide sequence ID" value="NZ_CP016809.1"/>
</dbReference>
<dbReference type="AlphaFoldDB" id="A0A1B2DU17"/>
<protein>
    <submittedName>
        <fullName evidence="2">SpaI protein</fullName>
    </submittedName>
</protein>
<dbReference type="InterPro" id="IPR040876">
    <property type="entry name" value="Spa1_C"/>
</dbReference>
<name>A0A1B2DU17_9BACL</name>
<evidence type="ECO:0000259" key="1">
    <source>
        <dbReference type="Pfam" id="PF18218"/>
    </source>
</evidence>
<reference evidence="2" key="1">
    <citation type="submission" date="2016-08" db="EMBL/GenBank/DDBJ databases">
        <title>Complete Genome Seqeunce of Paenibacillus sp. nov. IHBB 9852 from high altitute lake of Indian trans-Himalayas.</title>
        <authorList>
            <person name="Kiran S."/>
            <person name="Swarnkar M.K."/>
            <person name="Rana A."/>
            <person name="Tewari R."/>
            <person name="Gulati A."/>
        </authorList>
    </citation>
    <scope>NUCLEOTIDE SEQUENCE [LARGE SCALE GENOMIC DNA]</scope>
    <source>
        <strain evidence="2">IHBB 9852</strain>
    </source>
</reference>
<dbReference type="EMBL" id="CP016809">
    <property type="protein sequence ID" value="ANY71206.1"/>
    <property type="molecule type" value="Genomic_DNA"/>
</dbReference>
<dbReference type="PROSITE" id="PS51257">
    <property type="entry name" value="PROKAR_LIPOPROTEIN"/>
    <property type="match status" value="1"/>
</dbReference>
<dbReference type="NCBIfam" id="NF033433">
    <property type="entry name" value="NisI_immun_dup"/>
    <property type="match status" value="1"/>
</dbReference>
<feature type="domain" description="Lantibiotic immunity protein Spa1 C-terminal" evidence="1">
    <location>
        <begin position="58"/>
        <end position="157"/>
    </location>
</feature>